<evidence type="ECO:0000313" key="2">
    <source>
        <dbReference type="Proteomes" id="UP000030641"/>
    </source>
</evidence>
<evidence type="ECO:0000313" key="1">
    <source>
        <dbReference type="EMBL" id="KEQ95302.1"/>
    </source>
</evidence>
<dbReference type="AlphaFoldDB" id="A0A074YMG7"/>
<reference evidence="1 2" key="1">
    <citation type="journal article" date="2014" name="BMC Genomics">
        <title>Genome sequencing of four Aureobasidium pullulans varieties: biotechnological potential, stress tolerance, and description of new species.</title>
        <authorList>
            <person name="Gostin Ar C."/>
            <person name="Ohm R.A."/>
            <person name="Kogej T."/>
            <person name="Sonjak S."/>
            <person name="Turk M."/>
            <person name="Zajc J."/>
            <person name="Zalar P."/>
            <person name="Grube M."/>
            <person name="Sun H."/>
            <person name="Han J."/>
            <person name="Sharma A."/>
            <person name="Chiniquy J."/>
            <person name="Ngan C.Y."/>
            <person name="Lipzen A."/>
            <person name="Barry K."/>
            <person name="Grigoriev I.V."/>
            <person name="Gunde-Cimerman N."/>
        </authorList>
    </citation>
    <scope>NUCLEOTIDE SEQUENCE [LARGE SCALE GENOMIC DNA]</scope>
    <source>
        <strain evidence="1 2">EXF-2481</strain>
    </source>
</reference>
<dbReference type="PANTHER" id="PTHR42085:SF2">
    <property type="entry name" value="F-BOX DOMAIN-CONTAINING PROTEIN"/>
    <property type="match status" value="1"/>
</dbReference>
<dbReference type="EMBL" id="KL584759">
    <property type="protein sequence ID" value="KEQ95302.1"/>
    <property type="molecule type" value="Genomic_DNA"/>
</dbReference>
<dbReference type="RefSeq" id="XP_013343971.1">
    <property type="nucleotide sequence ID" value="XM_013488517.1"/>
</dbReference>
<accession>A0A074YMG7</accession>
<dbReference type="GeneID" id="25362553"/>
<dbReference type="Proteomes" id="UP000030641">
    <property type="component" value="Unassembled WGS sequence"/>
</dbReference>
<name>A0A074YMG7_AURSE</name>
<dbReference type="InParanoid" id="A0A074YMG7"/>
<keyword evidence="2" id="KW-1185">Reference proteome</keyword>
<sequence>MDSCQRDKRNTANHPVSSPICPFLESPVEIRLKIYRLVLKVAGSRLVVGQHGLIAHDEKIPVWECHTQMPLTMPPSSVFLALLSVDKQIYGETMPEYYHENHFQFSNMVIIKEFLTNMGAERRCHMRASVGWMSG</sequence>
<organism evidence="1 2">
    <name type="scientific">Aureobasidium subglaciale (strain EXF-2481)</name>
    <name type="common">Aureobasidium pullulans var. subglaciale</name>
    <dbReference type="NCBI Taxonomy" id="1043005"/>
    <lineage>
        <taxon>Eukaryota</taxon>
        <taxon>Fungi</taxon>
        <taxon>Dikarya</taxon>
        <taxon>Ascomycota</taxon>
        <taxon>Pezizomycotina</taxon>
        <taxon>Dothideomycetes</taxon>
        <taxon>Dothideomycetidae</taxon>
        <taxon>Dothideales</taxon>
        <taxon>Saccotheciaceae</taxon>
        <taxon>Aureobasidium</taxon>
    </lineage>
</organism>
<dbReference type="PANTHER" id="PTHR42085">
    <property type="entry name" value="F-BOX DOMAIN-CONTAINING PROTEIN"/>
    <property type="match status" value="1"/>
</dbReference>
<dbReference type="OrthoDB" id="5272396at2759"/>
<dbReference type="STRING" id="1043005.A0A074YMG7"/>
<dbReference type="InterPro" id="IPR038883">
    <property type="entry name" value="AN11006-like"/>
</dbReference>
<protein>
    <submittedName>
        <fullName evidence="1">Uncharacterized protein</fullName>
    </submittedName>
</protein>
<gene>
    <name evidence="1" type="ORF">AUEXF2481DRAFT_214173</name>
</gene>
<dbReference type="HOGENOM" id="CLU_155986_0_0_1"/>
<proteinExistence type="predicted"/>